<name>A0A081AT22_PHYNI</name>
<dbReference type="AlphaFoldDB" id="A0A081AT22"/>
<dbReference type="Proteomes" id="UP000028582">
    <property type="component" value="Unassembled WGS sequence"/>
</dbReference>
<evidence type="ECO:0000256" key="1">
    <source>
        <dbReference type="SAM" id="MobiDB-lite"/>
    </source>
</evidence>
<proteinExistence type="predicted"/>
<dbReference type="OrthoDB" id="103413at2759"/>
<feature type="compositionally biased region" description="Polar residues" evidence="1">
    <location>
        <begin position="13"/>
        <end position="22"/>
    </location>
</feature>
<feature type="compositionally biased region" description="Polar residues" evidence="1">
    <location>
        <begin position="186"/>
        <end position="202"/>
    </location>
</feature>
<organism evidence="2 3">
    <name type="scientific">Phytophthora nicotianae P1976</name>
    <dbReference type="NCBI Taxonomy" id="1317066"/>
    <lineage>
        <taxon>Eukaryota</taxon>
        <taxon>Sar</taxon>
        <taxon>Stramenopiles</taxon>
        <taxon>Oomycota</taxon>
        <taxon>Peronosporomycetes</taxon>
        <taxon>Peronosporales</taxon>
        <taxon>Peronosporaceae</taxon>
        <taxon>Phytophthora</taxon>
    </lineage>
</organism>
<evidence type="ECO:0000313" key="2">
    <source>
        <dbReference type="EMBL" id="ETO82033.1"/>
    </source>
</evidence>
<comment type="caution">
    <text evidence="2">The sequence shown here is derived from an EMBL/GenBank/DDBJ whole genome shotgun (WGS) entry which is preliminary data.</text>
</comment>
<protein>
    <submittedName>
        <fullName evidence="2">Uncharacterized protein</fullName>
    </submittedName>
</protein>
<evidence type="ECO:0000313" key="3">
    <source>
        <dbReference type="Proteomes" id="UP000028582"/>
    </source>
</evidence>
<feature type="region of interest" description="Disordered" evidence="1">
    <location>
        <begin position="122"/>
        <end position="224"/>
    </location>
</feature>
<gene>
    <name evidence="2" type="ORF">F444_03737</name>
</gene>
<reference evidence="2 3" key="1">
    <citation type="submission" date="2013-11" db="EMBL/GenBank/DDBJ databases">
        <title>The Genome Sequence of Phytophthora parasitica P1976.</title>
        <authorList>
            <consortium name="The Broad Institute Genomics Platform"/>
            <person name="Russ C."/>
            <person name="Tyler B."/>
            <person name="Panabieres F."/>
            <person name="Shan W."/>
            <person name="Tripathy S."/>
            <person name="Grunwald N."/>
            <person name="Machado M."/>
            <person name="Johnson C.S."/>
            <person name="Walker B."/>
            <person name="Young S."/>
            <person name="Zeng Q."/>
            <person name="Gargeya S."/>
            <person name="Fitzgerald M."/>
            <person name="Haas B."/>
            <person name="Abouelleil A."/>
            <person name="Allen A.W."/>
            <person name="Alvarado L."/>
            <person name="Arachchi H.M."/>
            <person name="Berlin A.M."/>
            <person name="Chapman S.B."/>
            <person name="Gainer-Dewar J."/>
            <person name="Goldberg J."/>
            <person name="Griggs A."/>
            <person name="Gujja S."/>
            <person name="Hansen M."/>
            <person name="Howarth C."/>
            <person name="Imamovic A."/>
            <person name="Ireland A."/>
            <person name="Larimer J."/>
            <person name="McCowan C."/>
            <person name="Murphy C."/>
            <person name="Pearson M."/>
            <person name="Poon T.W."/>
            <person name="Priest M."/>
            <person name="Roberts A."/>
            <person name="Saif S."/>
            <person name="Shea T."/>
            <person name="Sisk P."/>
            <person name="Sykes S."/>
            <person name="Wortman J."/>
            <person name="Nusbaum C."/>
            <person name="Birren B."/>
        </authorList>
    </citation>
    <scope>NUCLEOTIDE SEQUENCE [LARGE SCALE GENOMIC DNA]</scope>
    <source>
        <strain evidence="2 3">P1976</strain>
    </source>
</reference>
<sequence>MERRDRKRKAQEISESPQSVSETIHELTSVLAESDAILRAEISELRDEVGKLEKHLSDKAEECNRLQSIVDFFHPDAIMDRIHLKLYIHGDHSMLRRAIDPQSRALRSTDARGDRYLFLSETPAKKKSKTAKANEFSPKHEDEKDVTSMIPATEPVAATNADDAEEKQQDDEDTQDEDSAPATFDLQAQSATASQKEITSDTVMEPAAEIDGMNPDGVPGVMSS</sequence>
<feature type="region of interest" description="Disordered" evidence="1">
    <location>
        <begin position="1"/>
        <end position="22"/>
    </location>
</feature>
<feature type="compositionally biased region" description="Basic and acidic residues" evidence="1">
    <location>
        <begin position="137"/>
        <end position="146"/>
    </location>
</feature>
<dbReference type="EMBL" id="ANJA01000758">
    <property type="protein sequence ID" value="ETO82033.1"/>
    <property type="molecule type" value="Genomic_DNA"/>
</dbReference>
<feature type="compositionally biased region" description="Acidic residues" evidence="1">
    <location>
        <begin position="162"/>
        <end position="179"/>
    </location>
</feature>
<accession>A0A081AT22</accession>